<dbReference type="Pfam" id="PF25603">
    <property type="entry name" value="SPT23_MGA2_DBD"/>
    <property type="match status" value="1"/>
</dbReference>
<protein>
    <submittedName>
        <fullName evidence="4">Uncharacterized protein</fullName>
    </submittedName>
</protein>
<reference evidence="4 5" key="1">
    <citation type="submission" date="2017-03" db="EMBL/GenBank/DDBJ databases">
        <title>Genomes of endolithic fungi from Antarctica.</title>
        <authorList>
            <person name="Coleine C."/>
            <person name="Masonjones S."/>
            <person name="Stajich J.E."/>
        </authorList>
    </citation>
    <scope>NUCLEOTIDE SEQUENCE [LARGE SCALE GENOMIC DNA]</scope>
    <source>
        <strain evidence="4 5">CCFEE 5184</strain>
    </source>
</reference>
<feature type="region of interest" description="Disordered" evidence="1">
    <location>
        <begin position="1"/>
        <end position="126"/>
    </location>
</feature>
<dbReference type="Pfam" id="PF01833">
    <property type="entry name" value="TIG"/>
    <property type="match status" value="1"/>
</dbReference>
<dbReference type="InterPro" id="IPR002909">
    <property type="entry name" value="IPT_dom"/>
</dbReference>
<feature type="domain" description="SPT23/MGA2-like DNA-binding" evidence="3">
    <location>
        <begin position="301"/>
        <end position="551"/>
    </location>
</feature>
<accession>A0A4U0XYH0</accession>
<feature type="compositionally biased region" description="Polar residues" evidence="1">
    <location>
        <begin position="106"/>
        <end position="115"/>
    </location>
</feature>
<evidence type="ECO:0000313" key="5">
    <source>
        <dbReference type="Proteomes" id="UP000309340"/>
    </source>
</evidence>
<dbReference type="InterPro" id="IPR013783">
    <property type="entry name" value="Ig-like_fold"/>
</dbReference>
<feature type="compositionally biased region" description="Low complexity" evidence="1">
    <location>
        <begin position="821"/>
        <end position="839"/>
    </location>
</feature>
<dbReference type="InterPro" id="IPR014756">
    <property type="entry name" value="Ig_E-set"/>
</dbReference>
<feature type="region of interest" description="Disordered" evidence="1">
    <location>
        <begin position="760"/>
        <end position="780"/>
    </location>
</feature>
<comment type="caution">
    <text evidence="4">The sequence shown here is derived from an EMBL/GenBank/DDBJ whole genome shotgun (WGS) entry which is preliminary data.</text>
</comment>
<feature type="compositionally biased region" description="Acidic residues" evidence="1">
    <location>
        <begin position="1015"/>
        <end position="1027"/>
    </location>
</feature>
<feature type="compositionally biased region" description="Low complexity" evidence="1">
    <location>
        <begin position="763"/>
        <end position="776"/>
    </location>
</feature>
<evidence type="ECO:0000313" key="4">
    <source>
        <dbReference type="EMBL" id="TKA81751.1"/>
    </source>
</evidence>
<feature type="compositionally biased region" description="Basic residues" evidence="1">
    <location>
        <begin position="811"/>
        <end position="820"/>
    </location>
</feature>
<evidence type="ECO:0000256" key="1">
    <source>
        <dbReference type="SAM" id="MobiDB-lite"/>
    </source>
</evidence>
<feature type="region of interest" description="Disordered" evidence="1">
    <location>
        <begin position="799"/>
        <end position="845"/>
    </location>
</feature>
<feature type="region of interest" description="Disordered" evidence="1">
    <location>
        <begin position="993"/>
        <end position="1047"/>
    </location>
</feature>
<dbReference type="SUPFAM" id="SSF81296">
    <property type="entry name" value="E set domains"/>
    <property type="match status" value="1"/>
</dbReference>
<dbReference type="InterPro" id="IPR057962">
    <property type="entry name" value="SPT23_MGA2_DBD"/>
</dbReference>
<evidence type="ECO:0000259" key="3">
    <source>
        <dbReference type="Pfam" id="PF25603"/>
    </source>
</evidence>
<organism evidence="4 5">
    <name type="scientific">Friedmanniomyces simplex</name>
    <dbReference type="NCBI Taxonomy" id="329884"/>
    <lineage>
        <taxon>Eukaryota</taxon>
        <taxon>Fungi</taxon>
        <taxon>Dikarya</taxon>
        <taxon>Ascomycota</taxon>
        <taxon>Pezizomycotina</taxon>
        <taxon>Dothideomycetes</taxon>
        <taxon>Dothideomycetidae</taxon>
        <taxon>Mycosphaerellales</taxon>
        <taxon>Teratosphaeriaceae</taxon>
        <taxon>Friedmanniomyces</taxon>
    </lineage>
</organism>
<gene>
    <name evidence="4" type="ORF">B0A55_01133</name>
</gene>
<proteinExistence type="predicted"/>
<name>A0A4U0XYH0_9PEZI</name>
<feature type="compositionally biased region" description="Polar residues" evidence="1">
    <location>
        <begin position="12"/>
        <end position="54"/>
    </location>
</feature>
<dbReference type="STRING" id="329884.A0A4U0XYH0"/>
<keyword evidence="5" id="KW-1185">Reference proteome</keyword>
<dbReference type="EMBL" id="NAJQ01000046">
    <property type="protein sequence ID" value="TKA81751.1"/>
    <property type="molecule type" value="Genomic_DNA"/>
</dbReference>
<feature type="compositionally biased region" description="Gly residues" evidence="1">
    <location>
        <begin position="995"/>
        <end position="1008"/>
    </location>
</feature>
<dbReference type="OrthoDB" id="71307at2759"/>
<feature type="compositionally biased region" description="Low complexity" evidence="1">
    <location>
        <begin position="61"/>
        <end position="76"/>
    </location>
</feature>
<dbReference type="Gene3D" id="2.60.40.10">
    <property type="entry name" value="Immunoglobulins"/>
    <property type="match status" value="1"/>
</dbReference>
<feature type="compositionally biased region" description="Low complexity" evidence="1">
    <location>
        <begin position="83"/>
        <end position="95"/>
    </location>
</feature>
<feature type="region of interest" description="Disordered" evidence="1">
    <location>
        <begin position="396"/>
        <end position="424"/>
    </location>
</feature>
<feature type="compositionally biased region" description="Basic and acidic residues" evidence="1">
    <location>
        <begin position="396"/>
        <end position="423"/>
    </location>
</feature>
<feature type="region of interest" description="Disordered" evidence="1">
    <location>
        <begin position="628"/>
        <end position="695"/>
    </location>
</feature>
<dbReference type="Proteomes" id="UP000309340">
    <property type="component" value="Unassembled WGS sequence"/>
</dbReference>
<sequence length="1047" mass="113480">MDPRDWEDPLFNNPSFDESMGGSSPYNSAFDNYTNFDSYTDDTGVSIRTLSKSGPTAAGAQQHQQQQQQPQQQPMQSVPAGPSTESSSQDSASDTSSRRKRKVTESPESGESTENGMKKEDSMEVMQGNKPQQFDFMPTRPMHDLSLEPDHAMMSAPFDFGSAASSPARARDFNIPMPTTARAYIPTTMAQFHQSPVQTINPGMFQIGRDESPIANIPGNGIFNQPSPGAIFSTPSSDGNETFSGNQIWHNGMGATGSWPNPMDFGSHYTPPAALGLTPSPRVNGATPARGTIGPLGRSPLHIAPISTKSRVETQINVIMTLERPPAGIENLHLPLHTIAKSKLLAKEDYDTSKTLEVHTMLVCTSAMHNPQFRDKAMQRAAQQGIEDIQGRAELYRKRRAENSRDAKDEDKNDGRNADDADKPCNGGEVRICKNCIERERKRAGRKKVKKEEEQQHWERYESERVVVFNSNEYLALKPVDHASQEAGAVDQAYTPPDGSLQAVAAMRIACYCRHQQEKEGFQVIFTLKDQQGNVVAQQVSDSILITDDHKTHPQSFDTAMSGDTFAFNPAFAPNGGLPSSQSMVNLQMQGMPSFTTSRSNPNLQGLEYGRQHYNPQSHIHQLSNSGYASHATSATMTPTSLSRPGSPTSAGNSGPNKKRKSSNFHGRVPSGLVMTPRVDTSQPPSSNMPSALSVTSPLPFSPTGDGFAQHSYMAIPNGAQQFFGSGPPTPSENQQPHFTQAHLAHLDQAITRSQHDNHAYFSHPSSAVPSRSSSPVLQQSRPNMAAYARHPIQTPTNTMQARQAPYQQHHQQHQHHSQHQHPQYQQQQQSAIPQPSSSDPEPVSAPAITEMTVTEGPVSGGTKVGIFGYNFVNGMTVLFGDKIAAATFYGPQALCATAPPSRPGGVNVTLVPPQQQGVGGQGLGSQYVQATAERRIFTYRDPRAFVEMMVRAAGGQQSQQQVQQQQVGGGGAEQVPYAQYTAEQMVGQWVQQGGNAGAGPRGGGQGMGKKEHTTDEDDDDDDDEDDGIMKAGGVSEPLLSLFGGGA</sequence>
<dbReference type="AlphaFoldDB" id="A0A4U0XYH0"/>
<feature type="compositionally biased region" description="Polar residues" evidence="1">
    <location>
        <begin position="628"/>
        <end position="656"/>
    </location>
</feature>
<evidence type="ECO:0000259" key="2">
    <source>
        <dbReference type="Pfam" id="PF01833"/>
    </source>
</evidence>
<feature type="domain" description="IPT/TIG" evidence="2">
    <location>
        <begin position="847"/>
        <end position="915"/>
    </location>
</feature>
<feature type="compositionally biased region" description="Polar residues" evidence="1">
    <location>
        <begin position="679"/>
        <end position="695"/>
    </location>
</feature>